<dbReference type="EMBL" id="CADCXV010000349">
    <property type="protein sequence ID" value="CAB0029789.1"/>
    <property type="molecule type" value="Genomic_DNA"/>
</dbReference>
<feature type="compositionally biased region" description="Basic and acidic residues" evidence="1">
    <location>
        <begin position="1"/>
        <end position="27"/>
    </location>
</feature>
<accession>A0A6H5HVY5</accession>
<feature type="transmembrane region" description="Helical" evidence="2">
    <location>
        <begin position="46"/>
        <end position="66"/>
    </location>
</feature>
<feature type="non-terminal residue" evidence="3">
    <location>
        <position position="197"/>
    </location>
</feature>
<gene>
    <name evidence="3" type="ORF">TBRA_LOCUS1815</name>
</gene>
<organism evidence="3 4">
    <name type="scientific">Trichogramma brassicae</name>
    <dbReference type="NCBI Taxonomy" id="86971"/>
    <lineage>
        <taxon>Eukaryota</taxon>
        <taxon>Metazoa</taxon>
        <taxon>Ecdysozoa</taxon>
        <taxon>Arthropoda</taxon>
        <taxon>Hexapoda</taxon>
        <taxon>Insecta</taxon>
        <taxon>Pterygota</taxon>
        <taxon>Neoptera</taxon>
        <taxon>Endopterygota</taxon>
        <taxon>Hymenoptera</taxon>
        <taxon>Apocrita</taxon>
        <taxon>Proctotrupomorpha</taxon>
        <taxon>Chalcidoidea</taxon>
        <taxon>Trichogrammatidae</taxon>
        <taxon>Trichogramma</taxon>
    </lineage>
</organism>
<reference evidence="3 4" key="1">
    <citation type="submission" date="2020-02" db="EMBL/GenBank/DDBJ databases">
        <authorList>
            <person name="Ferguson B K."/>
        </authorList>
    </citation>
    <scope>NUCLEOTIDE SEQUENCE [LARGE SCALE GENOMIC DNA]</scope>
</reference>
<keyword evidence="4" id="KW-1185">Reference proteome</keyword>
<protein>
    <submittedName>
        <fullName evidence="3">Uncharacterized protein</fullName>
    </submittedName>
</protein>
<keyword evidence="2" id="KW-0472">Membrane</keyword>
<dbReference type="Proteomes" id="UP000479190">
    <property type="component" value="Unassembled WGS sequence"/>
</dbReference>
<sequence length="197" mass="22025">LRSERPEPSTGSRDKGSSLERNEKDQNDQTINYMYDGPAVPSSPSISLLLALGMVVSPLVVTVVWSSIPLVLGNKRDCAIDEYGWRCRGFKRGREKQEKRRKKKKGGKGEAQRGISVIWLGCATACTFARHLSVEVRHTSGRSVDHKSSSLCMQQICLLSTLTVNRTFANNLGNGKILEWSFIWPMCLTHLWCDSLV</sequence>
<evidence type="ECO:0000313" key="3">
    <source>
        <dbReference type="EMBL" id="CAB0029789.1"/>
    </source>
</evidence>
<dbReference type="AlphaFoldDB" id="A0A6H5HVY5"/>
<evidence type="ECO:0000256" key="1">
    <source>
        <dbReference type="SAM" id="MobiDB-lite"/>
    </source>
</evidence>
<keyword evidence="2" id="KW-0812">Transmembrane</keyword>
<name>A0A6H5HVY5_9HYME</name>
<keyword evidence="2" id="KW-1133">Transmembrane helix</keyword>
<feature type="non-terminal residue" evidence="3">
    <location>
        <position position="1"/>
    </location>
</feature>
<feature type="region of interest" description="Disordered" evidence="1">
    <location>
        <begin position="1"/>
        <end position="28"/>
    </location>
</feature>
<evidence type="ECO:0000256" key="2">
    <source>
        <dbReference type="SAM" id="Phobius"/>
    </source>
</evidence>
<evidence type="ECO:0000313" key="4">
    <source>
        <dbReference type="Proteomes" id="UP000479190"/>
    </source>
</evidence>
<proteinExistence type="predicted"/>